<evidence type="ECO:0008006" key="5">
    <source>
        <dbReference type="Google" id="ProtNLM"/>
    </source>
</evidence>
<keyword evidence="2" id="KW-0732">Signal</keyword>
<proteinExistence type="predicted"/>
<evidence type="ECO:0000313" key="3">
    <source>
        <dbReference type="EMBL" id="MBJ7609385.1"/>
    </source>
</evidence>
<feature type="signal peptide" evidence="2">
    <location>
        <begin position="1"/>
        <end position="31"/>
    </location>
</feature>
<dbReference type="EMBL" id="JAEKNN010000040">
    <property type="protein sequence ID" value="MBJ7609385.1"/>
    <property type="molecule type" value="Genomic_DNA"/>
</dbReference>
<dbReference type="AlphaFoldDB" id="A0A934KNS5"/>
<accession>A0A934KNS5</accession>
<feature type="compositionally biased region" description="Low complexity" evidence="1">
    <location>
        <begin position="753"/>
        <end position="767"/>
    </location>
</feature>
<comment type="caution">
    <text evidence="3">The sequence shown here is derived from an EMBL/GenBank/DDBJ whole genome shotgun (WGS) entry which is preliminary data.</text>
</comment>
<sequence>MREPRSSVRFVRAIAAAAAALLVGGATPATALSPSTLPNPSLYSGAGPRPGPDILYQPVATAPQFDNAGVWTAPPILVSGASAYRNGEFLSQDFLYDDHGAAKTADPLDQRATGNSFSRPDGTYTYPTNRAYANNAADLVEFRTRTIPGATAFRITLNTMKGPSLVAFSLALGGTDGTVFPFPHGANVVSPASLFLTVHGSSTGMVAELVQALPPNLALAAPTATVNATTHQVEVQIPHSVWNPGTSVIRMALGVGLWNAATGSYLLPQPAQDAAHPGGSGLALNPPAFFNVAFRSNAQEPMPAPTDPLNTATNPAWWRDQAQGAALTAGDITPFKAQVDFGKLAAATNDESDVPVNGPIDRILASHFQPAPGADYSVTCFPAAVNGGANCPGQYQGNLQPYAIYVPHQPMPANGYGMTLQLHSLGANYNQYLSSRNQSQFGERGPGSIVITSESRGPDGFNDGLAGAEVFEMWADVAAHYKLDPAWTVITGYSMGGMGTFKLAEQFPDLFAKAQPTVGYSAINALVPSLRNIPVLMWNMATDELVPPASYGPTALALDGAGYQYELDVYAPGEHLTLAVNDQYAPAAAFLGTTTVDRNPAHVTYVVDPAIDYANYGFVGDHAYWLSSLRAHGAGSGTIDVRSHGFGVGDPTPSATQHGAGTLSGGTVPTIPYVSQYKTLAPAQAATAADSLDISATNVSAVTVDVGRAHVDCNVSLAVTTDGPLTVTLAGCPASTTGSFTAITPGTPGTPGAPGTAGSPGAAGTPAAPGPPVPPTGGRATAAR</sequence>
<dbReference type="Gene3D" id="3.40.50.1820">
    <property type="entry name" value="alpha/beta hydrolase"/>
    <property type="match status" value="1"/>
</dbReference>
<reference evidence="3 4" key="1">
    <citation type="submission" date="2020-10" db="EMBL/GenBank/DDBJ databases">
        <title>Ca. Dormibacterota MAGs.</title>
        <authorList>
            <person name="Montgomery K."/>
        </authorList>
    </citation>
    <scope>NUCLEOTIDE SEQUENCE [LARGE SCALE GENOMIC DNA]</scope>
    <source>
        <strain evidence="3">Mitchell_Peninsula_5</strain>
    </source>
</reference>
<evidence type="ECO:0000313" key="4">
    <source>
        <dbReference type="Proteomes" id="UP000614410"/>
    </source>
</evidence>
<dbReference type="Proteomes" id="UP000614410">
    <property type="component" value="Unassembled WGS sequence"/>
</dbReference>
<gene>
    <name evidence="3" type="ORF">JF887_08135</name>
</gene>
<feature type="chain" id="PRO_5037645168" description="Peptidase S9 prolyl oligopeptidase catalytic domain-containing protein" evidence="2">
    <location>
        <begin position="32"/>
        <end position="784"/>
    </location>
</feature>
<protein>
    <recommendedName>
        <fullName evidence="5">Peptidase S9 prolyl oligopeptidase catalytic domain-containing protein</fullName>
    </recommendedName>
</protein>
<organism evidence="3 4">
    <name type="scientific">Candidatus Amunia macphersoniae</name>
    <dbReference type="NCBI Taxonomy" id="3127014"/>
    <lineage>
        <taxon>Bacteria</taxon>
        <taxon>Bacillati</taxon>
        <taxon>Candidatus Dormiibacterota</taxon>
        <taxon>Candidatus Dormibacteria</taxon>
        <taxon>Candidatus Aeolococcales</taxon>
        <taxon>Candidatus Aeolococcaceae</taxon>
        <taxon>Candidatus Amunia</taxon>
    </lineage>
</organism>
<evidence type="ECO:0000256" key="1">
    <source>
        <dbReference type="SAM" id="MobiDB-lite"/>
    </source>
</evidence>
<name>A0A934KNS5_9BACT</name>
<dbReference type="SUPFAM" id="SSF53474">
    <property type="entry name" value="alpha/beta-Hydrolases"/>
    <property type="match status" value="1"/>
</dbReference>
<feature type="region of interest" description="Disordered" evidence="1">
    <location>
        <begin position="741"/>
        <end position="784"/>
    </location>
</feature>
<evidence type="ECO:0000256" key="2">
    <source>
        <dbReference type="SAM" id="SignalP"/>
    </source>
</evidence>
<dbReference type="SUPFAM" id="SSF49344">
    <property type="entry name" value="CBD9-like"/>
    <property type="match status" value="1"/>
</dbReference>
<dbReference type="Gene3D" id="2.60.40.1190">
    <property type="match status" value="1"/>
</dbReference>
<dbReference type="InterPro" id="IPR029058">
    <property type="entry name" value="AB_hydrolase_fold"/>
</dbReference>